<evidence type="ECO:0000313" key="2">
    <source>
        <dbReference type="EMBL" id="QJA90605.1"/>
    </source>
</evidence>
<organism evidence="2">
    <name type="scientific">viral metagenome</name>
    <dbReference type="NCBI Taxonomy" id="1070528"/>
    <lineage>
        <taxon>unclassified sequences</taxon>
        <taxon>metagenomes</taxon>
        <taxon>organismal metagenomes</taxon>
    </lineage>
</organism>
<feature type="region of interest" description="Disordered" evidence="1">
    <location>
        <begin position="1"/>
        <end position="20"/>
    </location>
</feature>
<sequence>MRPFPPSNPAAPGRPNDAAGAVFPSIAESAPPLHIVAGYPRMWFLAAQGTRQESNLLLRYQGRVPARSD</sequence>
<proteinExistence type="predicted"/>
<accession>A0A6M3LBR6</accession>
<protein>
    <submittedName>
        <fullName evidence="2">Uncharacterized protein</fullName>
    </submittedName>
</protein>
<name>A0A6M3LBR6_9ZZZZ</name>
<reference evidence="2" key="1">
    <citation type="submission" date="2020-03" db="EMBL/GenBank/DDBJ databases">
        <title>The deep terrestrial virosphere.</title>
        <authorList>
            <person name="Holmfeldt K."/>
            <person name="Nilsson E."/>
            <person name="Simone D."/>
            <person name="Lopez-Fernandez M."/>
            <person name="Wu X."/>
            <person name="de Brujin I."/>
            <person name="Lundin D."/>
            <person name="Andersson A."/>
            <person name="Bertilsson S."/>
            <person name="Dopson M."/>
        </authorList>
    </citation>
    <scope>NUCLEOTIDE SEQUENCE</scope>
    <source>
        <strain evidence="2">MM415B03635</strain>
    </source>
</reference>
<evidence type="ECO:0000256" key="1">
    <source>
        <dbReference type="SAM" id="MobiDB-lite"/>
    </source>
</evidence>
<dbReference type="EMBL" id="MT142924">
    <property type="protein sequence ID" value="QJA90605.1"/>
    <property type="molecule type" value="Genomic_DNA"/>
</dbReference>
<gene>
    <name evidence="2" type="ORF">MM415B03635_0008</name>
</gene>
<dbReference type="AlphaFoldDB" id="A0A6M3LBR6"/>